<dbReference type="InterPro" id="IPR004450">
    <property type="entry name" value="Thr_synthase-like"/>
</dbReference>
<keyword evidence="8" id="KW-0791">Threonine biosynthesis</keyword>
<dbReference type="RefSeq" id="WP_146683544.1">
    <property type="nucleotide sequence ID" value="NZ_CP019646.1"/>
</dbReference>
<dbReference type="AlphaFoldDB" id="A0A1Q2MF86"/>
<dbReference type="STRING" id="1851148.SMSP2_01734"/>
<evidence type="ECO:0000256" key="2">
    <source>
        <dbReference type="ARBA" id="ARBA00005517"/>
    </source>
</evidence>
<dbReference type="GO" id="GO:0009088">
    <property type="term" value="P:threonine biosynthetic process"/>
    <property type="evidence" value="ECO:0007669"/>
    <property type="project" value="UniProtKB-UniRule"/>
</dbReference>
<dbReference type="GO" id="GO:0003941">
    <property type="term" value="F:L-serine ammonia-lyase activity"/>
    <property type="evidence" value="ECO:0007669"/>
    <property type="project" value="TreeGrafter"/>
</dbReference>
<evidence type="ECO:0000256" key="5">
    <source>
        <dbReference type="ARBA" id="ARBA00023239"/>
    </source>
</evidence>
<comment type="pathway">
    <text evidence="8">Amino-acid biosynthesis; L-threonine biosynthesis; L-threonine from L-aspartate: step 5/5.</text>
</comment>
<evidence type="ECO:0000313" key="12">
    <source>
        <dbReference type="EMBL" id="AQQ71361.1"/>
    </source>
</evidence>
<keyword evidence="4 8" id="KW-0663">Pyridoxal phosphate</keyword>
<dbReference type="EMBL" id="CP019646">
    <property type="protein sequence ID" value="AQQ71361.1"/>
    <property type="molecule type" value="Genomic_DNA"/>
</dbReference>
<feature type="binding site" evidence="9">
    <location>
        <begin position="251"/>
        <end position="255"/>
    </location>
    <ligand>
        <name>pyridoxal 5'-phosphate</name>
        <dbReference type="ChEBI" id="CHEBI:597326"/>
    </ligand>
</feature>
<dbReference type="InterPro" id="IPR026260">
    <property type="entry name" value="Thr_Synthase_bac/arc"/>
</dbReference>
<evidence type="ECO:0000256" key="9">
    <source>
        <dbReference type="PIRSR" id="PIRSR038945-1"/>
    </source>
</evidence>
<dbReference type="OrthoDB" id="9778118at2"/>
<protein>
    <recommendedName>
        <fullName evidence="3 7">Threonine synthase</fullName>
        <ecNumber evidence="7 8">4.2.3.1</ecNumber>
    </recommendedName>
</protein>
<evidence type="ECO:0000256" key="3">
    <source>
        <dbReference type="ARBA" id="ARBA00018679"/>
    </source>
</evidence>
<comment type="cofactor">
    <cofactor evidence="1 8 9">
        <name>pyridoxal 5'-phosphate</name>
        <dbReference type="ChEBI" id="CHEBI:597326"/>
    </cofactor>
</comment>
<dbReference type="GO" id="GO:0004795">
    <property type="term" value="F:threonine synthase activity"/>
    <property type="evidence" value="ECO:0007669"/>
    <property type="project" value="UniProtKB-UniRule"/>
</dbReference>
<comment type="catalytic activity">
    <reaction evidence="6 8">
        <text>O-phospho-L-homoserine + H2O = L-threonine + phosphate</text>
        <dbReference type="Rhea" id="RHEA:10840"/>
        <dbReference type="ChEBI" id="CHEBI:15377"/>
        <dbReference type="ChEBI" id="CHEBI:43474"/>
        <dbReference type="ChEBI" id="CHEBI:57590"/>
        <dbReference type="ChEBI" id="CHEBI:57926"/>
        <dbReference type="EC" id="4.2.3.1"/>
    </reaction>
</comment>
<feature type="domain" description="Tryptophan synthase beta chain-like PALP" evidence="11">
    <location>
        <begin position="85"/>
        <end position="407"/>
    </location>
</feature>
<comment type="similarity">
    <text evidence="2 8">Belongs to the threonine synthase family.</text>
</comment>
<evidence type="ECO:0000313" key="13">
    <source>
        <dbReference type="Proteomes" id="UP000188181"/>
    </source>
</evidence>
<dbReference type="NCBIfam" id="TIGR00260">
    <property type="entry name" value="thrC"/>
    <property type="match status" value="1"/>
</dbReference>
<dbReference type="GO" id="GO:0004794">
    <property type="term" value="F:threonine deaminase activity"/>
    <property type="evidence" value="ECO:0007669"/>
    <property type="project" value="TreeGrafter"/>
</dbReference>
<feature type="modified residue" description="N6-(pyridoxal phosphate)lysine" evidence="10">
    <location>
        <position position="124"/>
    </location>
</feature>
<keyword evidence="8" id="KW-0028">Amino-acid biosynthesis</keyword>
<dbReference type="KEGG" id="pbas:SMSP2_01734"/>
<dbReference type="InterPro" id="IPR050147">
    <property type="entry name" value="Ser/Thr_Dehydratase"/>
</dbReference>
<dbReference type="Pfam" id="PF00291">
    <property type="entry name" value="PALP"/>
    <property type="match status" value="1"/>
</dbReference>
<name>A0A1Q2MF86_9BACT</name>
<evidence type="ECO:0000256" key="10">
    <source>
        <dbReference type="PIRSR" id="PIRSR038945-2"/>
    </source>
</evidence>
<evidence type="ECO:0000259" key="11">
    <source>
        <dbReference type="Pfam" id="PF00291"/>
    </source>
</evidence>
<evidence type="ECO:0000256" key="1">
    <source>
        <dbReference type="ARBA" id="ARBA00001933"/>
    </source>
</evidence>
<dbReference type="GO" id="GO:0006567">
    <property type="term" value="P:L-threonine catabolic process"/>
    <property type="evidence" value="ECO:0007669"/>
    <property type="project" value="TreeGrafter"/>
</dbReference>
<dbReference type="InterPro" id="IPR001926">
    <property type="entry name" value="TrpB-like_PALP"/>
</dbReference>
<dbReference type="CDD" id="cd01563">
    <property type="entry name" value="Thr-synth_1"/>
    <property type="match status" value="1"/>
</dbReference>
<feature type="binding site" evidence="9">
    <location>
        <position position="150"/>
    </location>
    <ligand>
        <name>pyridoxal 5'-phosphate</name>
        <dbReference type="ChEBI" id="CHEBI:597326"/>
    </ligand>
</feature>
<keyword evidence="13" id="KW-1185">Reference proteome</keyword>
<evidence type="ECO:0000256" key="6">
    <source>
        <dbReference type="ARBA" id="ARBA00049144"/>
    </source>
</evidence>
<dbReference type="Gene3D" id="3.40.50.1100">
    <property type="match status" value="2"/>
</dbReference>
<dbReference type="EC" id="4.2.3.1" evidence="7 8"/>
<feature type="binding site" evidence="9">
    <location>
        <position position="406"/>
    </location>
    <ligand>
        <name>pyridoxal 5'-phosphate</name>
        <dbReference type="ChEBI" id="CHEBI:597326"/>
    </ligand>
</feature>
<gene>
    <name evidence="12" type="primary">thrC</name>
    <name evidence="12" type="ORF">SMSP2_01734</name>
</gene>
<keyword evidence="5 8" id="KW-0456">Lyase</keyword>
<dbReference type="GO" id="GO:0006565">
    <property type="term" value="P:L-serine catabolic process"/>
    <property type="evidence" value="ECO:0007669"/>
    <property type="project" value="TreeGrafter"/>
</dbReference>
<dbReference type="Proteomes" id="UP000188181">
    <property type="component" value="Chromosome"/>
</dbReference>
<organism evidence="12 13">
    <name type="scientific">Limihaloglobus sulfuriphilus</name>
    <dbReference type="NCBI Taxonomy" id="1851148"/>
    <lineage>
        <taxon>Bacteria</taxon>
        <taxon>Pseudomonadati</taxon>
        <taxon>Planctomycetota</taxon>
        <taxon>Phycisphaerae</taxon>
        <taxon>Sedimentisphaerales</taxon>
        <taxon>Sedimentisphaeraceae</taxon>
        <taxon>Limihaloglobus</taxon>
    </lineage>
</organism>
<reference evidence="13" key="1">
    <citation type="submission" date="2017-02" db="EMBL/GenBank/DDBJ databases">
        <title>Comparative genomics and description of representatives of a novel lineage of planctomycetes thriving in anoxic sediments.</title>
        <authorList>
            <person name="Spring S."/>
            <person name="Bunk B."/>
            <person name="Sproer C."/>
        </authorList>
    </citation>
    <scope>NUCLEOTIDE SEQUENCE [LARGE SCALE GENOMIC DNA]</scope>
    <source>
        <strain evidence="13">SM-Chi-D1</strain>
    </source>
</reference>
<dbReference type="PANTHER" id="PTHR48078:SF6">
    <property type="entry name" value="L-THREONINE DEHYDRATASE CATABOLIC TDCB"/>
    <property type="match status" value="1"/>
</dbReference>
<dbReference type="PANTHER" id="PTHR48078">
    <property type="entry name" value="THREONINE DEHYDRATASE, MITOCHONDRIAL-RELATED"/>
    <property type="match status" value="1"/>
</dbReference>
<dbReference type="SUPFAM" id="SSF53686">
    <property type="entry name" value="Tryptophan synthase beta subunit-like PLP-dependent enzymes"/>
    <property type="match status" value="1"/>
</dbReference>
<dbReference type="InterPro" id="IPR036052">
    <property type="entry name" value="TrpB-like_PALP_sf"/>
</dbReference>
<proteinExistence type="inferred from homology"/>
<sequence length="446" mass="48730">MNISAIQKCINPDCGSEFDCGQAMFKCPDCGDLLDILYDWDKTTVPAKMSDFANRWATRNNPLDFSGVWRFRELLNFCEDKHRVTVGEGQTLLQQNDELAAFLGMDKGSLHLEYEGMNPSGSFKDNGMTAAFSHAVMVGAKSCACASTGNTSAAVALYAHACGMKCTVFIGSGRIAFGKLSQAMDYGANTIQIQGDFDDCMKQVQEVCTRLNIYLLNSLNPFRLEGQKTIMYRIIEGLGWEVPDWIIVPGGNLGNSSAFGKAFFELKELGLIDRIPRLAIINAAGADTLSYLVNERGLKWNGGNVNMKEVQALYADFTARHFSPHTIASAIEISRPVNLKKCLRSIDICDGIVRKVTDEQICDAKALVGRYGMGCEPASAATIAGLRDMLADGTIGKSERVACVLTGHLLKDPDKTVSYHKNSEGEFSNPPVESANDIEEIIKHIV</sequence>
<dbReference type="PIRSF" id="PIRSF038945">
    <property type="entry name" value="Thr_synthase"/>
    <property type="match status" value="1"/>
</dbReference>
<dbReference type="UniPathway" id="UPA00050">
    <property type="reaction ID" value="UER00065"/>
</dbReference>
<accession>A0A1Q2MF86</accession>
<evidence type="ECO:0000256" key="4">
    <source>
        <dbReference type="ARBA" id="ARBA00022898"/>
    </source>
</evidence>
<dbReference type="GO" id="GO:0009097">
    <property type="term" value="P:isoleucine biosynthetic process"/>
    <property type="evidence" value="ECO:0007669"/>
    <property type="project" value="TreeGrafter"/>
</dbReference>
<evidence type="ECO:0000256" key="7">
    <source>
        <dbReference type="NCBIfam" id="TIGR00260"/>
    </source>
</evidence>
<evidence type="ECO:0000256" key="8">
    <source>
        <dbReference type="PIRNR" id="PIRNR038945"/>
    </source>
</evidence>
<comment type="function">
    <text evidence="8">Catalyzes the gamma-elimination of phosphate from L-phosphohomoserine and the beta-addition of water to produce L-threonine.</text>
</comment>